<dbReference type="EMBL" id="CP003811">
    <property type="protein sequence ID" value="AIQ88279.1"/>
    <property type="molecule type" value="Genomic_DNA"/>
</dbReference>
<dbReference type="KEGG" id="mor:MOC_0524"/>
<keyword evidence="2" id="KW-1185">Reference proteome</keyword>
<evidence type="ECO:0000313" key="1">
    <source>
        <dbReference type="EMBL" id="AIQ88279.1"/>
    </source>
</evidence>
<accession>A0A089Q0Y3</accession>
<gene>
    <name evidence="1" type="ORF">MOC_0524</name>
</gene>
<sequence>MVSEIKSAYKRRVEKTARISSGAFIRKTKGGLSGMRTLKNPDLQYARLDPRSGAHQG</sequence>
<protein>
    <submittedName>
        <fullName evidence="1">Protein of unassigned function</fullName>
    </submittedName>
</protein>
<proteinExistence type="predicted"/>
<name>A0A089Q0Y3_9HYPH</name>
<dbReference type="HOGENOM" id="CLU_2991550_0_0_5"/>
<dbReference type="AlphaFoldDB" id="A0A089Q0Y3"/>
<reference evidence="1 2" key="1">
    <citation type="journal article" date="2014" name="PLoS ONE">
        <title>Genome Information of Methylobacterium oryzae, a Plant-Probiotic Methylotroph in the Phyllosphere.</title>
        <authorList>
            <person name="Kwak M.J."/>
            <person name="Jeong H."/>
            <person name="Madhaiyan M."/>
            <person name="Lee Y."/>
            <person name="Sa T.M."/>
            <person name="Oh T.K."/>
            <person name="Kim J.F."/>
        </authorList>
    </citation>
    <scope>NUCLEOTIDE SEQUENCE [LARGE SCALE GENOMIC DNA]</scope>
    <source>
        <strain evidence="1 2">CBMB20</strain>
    </source>
</reference>
<evidence type="ECO:0000313" key="2">
    <source>
        <dbReference type="Proteomes" id="UP000029492"/>
    </source>
</evidence>
<organism evidence="1 2">
    <name type="scientific">Methylobacterium oryzae CBMB20</name>
    <dbReference type="NCBI Taxonomy" id="693986"/>
    <lineage>
        <taxon>Bacteria</taxon>
        <taxon>Pseudomonadati</taxon>
        <taxon>Pseudomonadota</taxon>
        <taxon>Alphaproteobacteria</taxon>
        <taxon>Hyphomicrobiales</taxon>
        <taxon>Methylobacteriaceae</taxon>
        <taxon>Methylobacterium</taxon>
    </lineage>
</organism>
<dbReference type="Proteomes" id="UP000029492">
    <property type="component" value="Chromosome"/>
</dbReference>